<dbReference type="InterPro" id="IPR023296">
    <property type="entry name" value="Glyco_hydro_beta-prop_sf"/>
</dbReference>
<dbReference type="EMBL" id="JAWDIO010000002">
    <property type="protein sequence ID" value="MDU0355384.1"/>
    <property type="molecule type" value="Genomic_DNA"/>
</dbReference>
<evidence type="ECO:0000313" key="2">
    <source>
        <dbReference type="Proteomes" id="UP001247805"/>
    </source>
</evidence>
<dbReference type="SUPFAM" id="SSF75005">
    <property type="entry name" value="Arabinanase/levansucrase/invertase"/>
    <property type="match status" value="1"/>
</dbReference>
<sequence length="151" mass="16484">MIYKGKIYLYFKAAYGDRPDYLVGNGLAIADHPLGPFNKHPLNPILNSGHETTYFPFAEGIAAFAIRNGNESNSIQYAADGVNFELAANTALMPIAAGPYVPDAFTSEGQGQGITWGLSHFSCTKDPSSKHSFLGRFDCDIRPLPIKKQQK</sequence>
<reference evidence="1 2" key="1">
    <citation type="submission" date="2023-10" db="EMBL/GenBank/DDBJ databases">
        <title>Glaciecola aquimarina strain GGW-M5 nov., isolated from a coastal seawater.</title>
        <authorList>
            <person name="Bayburt H."/>
            <person name="Kim J.M."/>
            <person name="Choi B.J."/>
            <person name="Jeon C.O."/>
        </authorList>
    </citation>
    <scope>NUCLEOTIDE SEQUENCE [LARGE SCALE GENOMIC DNA]</scope>
    <source>
        <strain evidence="1 2">KCTC 32108</strain>
    </source>
</reference>
<name>A0ABU3SZE1_9ALTE</name>
<dbReference type="Proteomes" id="UP001247805">
    <property type="component" value="Unassembled WGS sequence"/>
</dbReference>
<organism evidence="1 2">
    <name type="scientific">Paraglaciecola aquimarina</name>
    <dbReference type="NCBI Taxonomy" id="1235557"/>
    <lineage>
        <taxon>Bacteria</taxon>
        <taxon>Pseudomonadati</taxon>
        <taxon>Pseudomonadota</taxon>
        <taxon>Gammaproteobacteria</taxon>
        <taxon>Alteromonadales</taxon>
        <taxon>Alteromonadaceae</taxon>
        <taxon>Paraglaciecola</taxon>
    </lineage>
</organism>
<gene>
    <name evidence="1" type="ORF">RS130_17040</name>
</gene>
<protein>
    <submittedName>
        <fullName evidence="1">Uncharacterized protein</fullName>
    </submittedName>
</protein>
<accession>A0ABU3SZE1</accession>
<evidence type="ECO:0000313" key="1">
    <source>
        <dbReference type="EMBL" id="MDU0355384.1"/>
    </source>
</evidence>
<dbReference type="RefSeq" id="WP_316026924.1">
    <property type="nucleotide sequence ID" value="NZ_JAWDIO010000002.1"/>
</dbReference>
<comment type="caution">
    <text evidence="1">The sequence shown here is derived from an EMBL/GenBank/DDBJ whole genome shotgun (WGS) entry which is preliminary data.</text>
</comment>
<dbReference type="Gene3D" id="2.115.10.20">
    <property type="entry name" value="Glycosyl hydrolase domain, family 43"/>
    <property type="match status" value="1"/>
</dbReference>
<proteinExistence type="predicted"/>
<keyword evidence="2" id="KW-1185">Reference proteome</keyword>